<feature type="domain" description="Peptidoglycan binding-like" evidence="3">
    <location>
        <begin position="305"/>
        <end position="358"/>
    </location>
</feature>
<feature type="domain" description="Peptidase C14 caspase" evidence="2">
    <location>
        <begin position="22"/>
        <end position="98"/>
    </location>
</feature>
<dbReference type="Gene3D" id="1.10.101.10">
    <property type="entry name" value="PGBD-like superfamily/PGBD"/>
    <property type="match status" value="2"/>
</dbReference>
<evidence type="ECO:0000259" key="3">
    <source>
        <dbReference type="Pfam" id="PF01471"/>
    </source>
</evidence>
<dbReference type="SUPFAM" id="SSF52129">
    <property type="entry name" value="Caspase-like"/>
    <property type="match status" value="1"/>
</dbReference>
<evidence type="ECO:0000259" key="2">
    <source>
        <dbReference type="Pfam" id="PF00656"/>
    </source>
</evidence>
<dbReference type="InterPro" id="IPR011600">
    <property type="entry name" value="Pept_C14_caspase"/>
</dbReference>
<gene>
    <name evidence="4" type="ORF">OEZ60_06000</name>
</gene>
<evidence type="ECO:0000256" key="1">
    <source>
        <dbReference type="SAM" id="SignalP"/>
    </source>
</evidence>
<comment type="caution">
    <text evidence="4">The sequence shown here is derived from an EMBL/GenBank/DDBJ whole genome shotgun (WGS) entry which is preliminary data.</text>
</comment>
<protein>
    <submittedName>
        <fullName evidence="4">Peptidoglycan-binding protein</fullName>
    </submittedName>
</protein>
<feature type="domain" description="Peptidoglycan binding-like" evidence="3">
    <location>
        <begin position="501"/>
        <end position="552"/>
    </location>
</feature>
<dbReference type="InterPro" id="IPR029030">
    <property type="entry name" value="Caspase-like_dom_sf"/>
</dbReference>
<dbReference type="InterPro" id="IPR002477">
    <property type="entry name" value="Peptidoglycan-bd-like"/>
</dbReference>
<feature type="signal peptide" evidence="1">
    <location>
        <begin position="1"/>
        <end position="19"/>
    </location>
</feature>
<dbReference type="Gene3D" id="3.40.50.1460">
    <property type="match status" value="1"/>
</dbReference>
<evidence type="ECO:0000313" key="4">
    <source>
        <dbReference type="EMBL" id="MCU9847554.1"/>
    </source>
</evidence>
<dbReference type="InterPro" id="IPR036366">
    <property type="entry name" value="PGBDSf"/>
</dbReference>
<evidence type="ECO:0000313" key="5">
    <source>
        <dbReference type="Proteomes" id="UP001209535"/>
    </source>
</evidence>
<dbReference type="RefSeq" id="WP_263334174.1">
    <property type="nucleotide sequence ID" value="NZ_JAOVQO010000004.1"/>
</dbReference>
<keyword evidence="1" id="KW-0732">Signal</keyword>
<dbReference type="SUPFAM" id="SSF47090">
    <property type="entry name" value="PGBD-like"/>
    <property type="match status" value="2"/>
</dbReference>
<proteinExistence type="predicted"/>
<dbReference type="EMBL" id="JAOVQO010000004">
    <property type="protein sequence ID" value="MCU9847554.1"/>
    <property type="molecule type" value="Genomic_DNA"/>
</dbReference>
<reference evidence="4 5" key="1">
    <citation type="submission" date="2022-10" db="EMBL/GenBank/DDBJ databases">
        <title>Defluviimonas sp. nov., isolated from ocean surface sediments.</title>
        <authorList>
            <person name="He W."/>
            <person name="Wang L."/>
            <person name="Zhang D.-F."/>
        </authorList>
    </citation>
    <scope>NUCLEOTIDE SEQUENCE [LARGE SCALE GENOMIC DNA]</scope>
    <source>
        <strain evidence="4 5">WL0024</strain>
    </source>
</reference>
<dbReference type="Proteomes" id="UP001209535">
    <property type="component" value="Unassembled WGS sequence"/>
</dbReference>
<organism evidence="4 5">
    <name type="scientific">Albidovulum salinarum</name>
    <dbReference type="NCBI Taxonomy" id="2984153"/>
    <lineage>
        <taxon>Bacteria</taxon>
        <taxon>Pseudomonadati</taxon>
        <taxon>Pseudomonadota</taxon>
        <taxon>Alphaproteobacteria</taxon>
        <taxon>Rhodobacterales</taxon>
        <taxon>Paracoccaceae</taxon>
        <taxon>Albidovulum</taxon>
    </lineage>
</organism>
<dbReference type="Pfam" id="PF00656">
    <property type="entry name" value="Peptidase_C14"/>
    <property type="match status" value="1"/>
</dbReference>
<sequence>MKHLSLFAFTALLAAPAFAQDAALVIGNENYDNASDISSGLDALDAAEALAAAGFATSSGGDLTAEAMRALIAEFYGRTEMPGRSVILALGHFAHAGEDSWLLGIDADAPTLVGADRAGVPVATLLRIAAERPGGALVLLGTEERRIELGRGLAPGLGRIDIPQGVTVISGDAETVAAFAAEAMENRALSAAGLAERAEDLAAEGYLGTGTPLLPERIGPSLPVATAPEAAAPAVEAEAGFAEERAVWETARSIDSKAGYEAYLNRYPDGIFADAARAAIADLDRPADPAAQGLAAEAALRLGRGERRQIQRDLTTIGFDTNGVDGVFGRGSRDAIAGWQRQNGHAPTGYVTGPQMEAIAAQAAAQQGQVGTGAVQQGDAERLDRLFWEETGATGDEAGLRAYLRRYPDGIYADLARERLAGAGGGLGGAQSTDRADWDRAVRRNSAEGYRDYLAAHPDGAFAEDARQILSGRDVNAAAEAERRRAEQVEQALGLNSTMRSMVEQRLSGMGLKPGRADGNFDGDTRRAIRRYQQARGLPVTGYLSQDTVARLLVDSF</sequence>
<accession>A0ABT2X2M1</accession>
<feature type="chain" id="PRO_5046979547" evidence="1">
    <location>
        <begin position="20"/>
        <end position="557"/>
    </location>
</feature>
<name>A0ABT2X2M1_9RHOB</name>
<dbReference type="Pfam" id="PF01471">
    <property type="entry name" value="PG_binding_1"/>
    <property type="match status" value="2"/>
</dbReference>
<dbReference type="InterPro" id="IPR036365">
    <property type="entry name" value="PGBD-like_sf"/>
</dbReference>
<keyword evidence="5" id="KW-1185">Reference proteome</keyword>